<keyword evidence="2" id="KW-1185">Reference proteome</keyword>
<evidence type="ECO:0000313" key="1">
    <source>
        <dbReference type="EMBL" id="PUV26502.1"/>
    </source>
</evidence>
<protein>
    <recommendedName>
        <fullName evidence="3">Glycolipid-binding domain-containing protein</fullName>
    </recommendedName>
</protein>
<reference evidence="1 2" key="1">
    <citation type="submission" date="2018-04" db="EMBL/GenBank/DDBJ databases">
        <title>Sphingobacterium sp. M46 Genome.</title>
        <authorList>
            <person name="Cheng J."/>
            <person name="Li Y."/>
        </authorList>
    </citation>
    <scope>NUCLEOTIDE SEQUENCE [LARGE SCALE GENOMIC DNA]</scope>
    <source>
        <strain evidence="1 2">M46</strain>
    </source>
</reference>
<dbReference type="SUPFAM" id="SSF159275">
    <property type="entry name" value="PA1994-like"/>
    <property type="match status" value="1"/>
</dbReference>
<accession>A0A363P095</accession>
<dbReference type="Proteomes" id="UP000250831">
    <property type="component" value="Unassembled WGS sequence"/>
</dbReference>
<dbReference type="AlphaFoldDB" id="A0A363P095"/>
<comment type="caution">
    <text evidence="1">The sequence shown here is derived from an EMBL/GenBank/DDBJ whole genome shotgun (WGS) entry which is preliminary data.</text>
</comment>
<dbReference type="OrthoDB" id="9814791at2"/>
<dbReference type="Pfam" id="PF06475">
    <property type="entry name" value="Glycolipid_bind"/>
    <property type="match status" value="1"/>
</dbReference>
<evidence type="ECO:0000313" key="2">
    <source>
        <dbReference type="Proteomes" id="UP000250831"/>
    </source>
</evidence>
<dbReference type="EMBL" id="QCXX01000001">
    <property type="protein sequence ID" value="PUV26502.1"/>
    <property type="molecule type" value="Genomic_DNA"/>
</dbReference>
<organism evidence="1 2">
    <name type="scientific">Sphingobacterium athyrii</name>
    <dbReference type="NCBI Taxonomy" id="2152717"/>
    <lineage>
        <taxon>Bacteria</taxon>
        <taxon>Pseudomonadati</taxon>
        <taxon>Bacteroidota</taxon>
        <taxon>Sphingobacteriia</taxon>
        <taxon>Sphingobacteriales</taxon>
        <taxon>Sphingobacteriaceae</taxon>
        <taxon>Sphingobacterium</taxon>
    </lineage>
</organism>
<sequence>MKTLLWQGIAFPSLEYFSIHENEDYHVVASKIIGSYQQKIYSASYRLIINKQWEIKEFFIDSEVNAVKNTLTGRKIDTNWEINHSVDPNFKGFQYIDISLTPFTNTLPINNLQLEIGDSKEIDIMYVDLINSDIKPVRQRYTRTDLHEYLYENIVSDFTAHIQVDENGLVLTYPGLFEKIAEN</sequence>
<dbReference type="RefSeq" id="WP_108632794.1">
    <property type="nucleotide sequence ID" value="NZ_QCXX01000001.1"/>
</dbReference>
<proteinExistence type="predicted"/>
<evidence type="ECO:0008006" key="3">
    <source>
        <dbReference type="Google" id="ProtNLM"/>
    </source>
</evidence>
<gene>
    <name evidence="1" type="ORF">DCO56_06065</name>
</gene>
<name>A0A363P095_9SPHI</name>
<dbReference type="InterPro" id="IPR009467">
    <property type="entry name" value="Glycolipid-bd_prot_put"/>
</dbReference>